<protein>
    <submittedName>
        <fullName evidence="1">Uncharacterized protein</fullName>
    </submittedName>
</protein>
<evidence type="ECO:0000313" key="2">
    <source>
        <dbReference type="Proteomes" id="UP000282076"/>
    </source>
</evidence>
<accession>A0A494XY72</accession>
<gene>
    <name evidence="1" type="ORF">D7Z26_06660</name>
</gene>
<dbReference type="EMBL" id="RBZM01000004">
    <property type="protein sequence ID" value="RKP54919.1"/>
    <property type="molecule type" value="Genomic_DNA"/>
</dbReference>
<proteinExistence type="predicted"/>
<evidence type="ECO:0000313" key="1">
    <source>
        <dbReference type="EMBL" id="RKP54919.1"/>
    </source>
</evidence>
<sequence>MKFFIFIYCFLLLITGCQSQSKENKPFEKEMSSDLFTLLVKIEKIEKSKINVHTELVYTGDQSVKFVHSDPLVGVVLGDGLTRPEIVNSFVGISGTLVKNQVHSYDKDRVFEIQPVDKIIYTEAFLTSNDEKKVIDLEINLDEIK</sequence>
<dbReference type="Proteomes" id="UP000282076">
    <property type="component" value="Unassembled WGS sequence"/>
</dbReference>
<organism evidence="1 2">
    <name type="scientific">Cohnella endophytica</name>
    <dbReference type="NCBI Taxonomy" id="2419778"/>
    <lineage>
        <taxon>Bacteria</taxon>
        <taxon>Bacillati</taxon>
        <taxon>Bacillota</taxon>
        <taxon>Bacilli</taxon>
        <taxon>Bacillales</taxon>
        <taxon>Paenibacillaceae</taxon>
        <taxon>Cohnella</taxon>
    </lineage>
</organism>
<name>A0A494XY72_9BACL</name>
<keyword evidence="2" id="KW-1185">Reference proteome</keyword>
<dbReference type="OrthoDB" id="2679279at2"/>
<reference evidence="1 2" key="1">
    <citation type="submission" date="2018-10" db="EMBL/GenBank/DDBJ databases">
        <title>Cohnella sp. M2MS4P-1, whole genome shotgun sequence.</title>
        <authorList>
            <person name="Tuo L."/>
        </authorList>
    </citation>
    <scope>NUCLEOTIDE SEQUENCE [LARGE SCALE GENOMIC DNA]</scope>
    <source>
        <strain evidence="1 2">M2MS4P-1</strain>
    </source>
</reference>
<dbReference type="AlphaFoldDB" id="A0A494XY72"/>
<dbReference type="RefSeq" id="WP_120975298.1">
    <property type="nucleotide sequence ID" value="NZ_RBZM01000004.1"/>
</dbReference>
<comment type="caution">
    <text evidence="1">The sequence shown here is derived from an EMBL/GenBank/DDBJ whole genome shotgun (WGS) entry which is preliminary data.</text>
</comment>
<dbReference type="PROSITE" id="PS51257">
    <property type="entry name" value="PROKAR_LIPOPROTEIN"/>
    <property type="match status" value="1"/>
</dbReference>